<dbReference type="AlphaFoldDB" id="A0A6J6HRJ8"/>
<sequence length="201" mass="22446">MNIRLASLEDERTLYDICVITGDSGKDATGIFDQPDLLGDIWVGPYLHLSADHCYVVQNDDGVPLGYCIATLDTTSFETVTDAVWWPAKQAFYSKPDISRQDSWSRDERIAHLIHNPLRSPSEFLEEFPSHAHINLVPEMQGKGWGKKLMQAMEESLRSAGSQGVHLILSSKNLNALAFYKAVGYHVIFERPGEIGVGKKL</sequence>
<evidence type="ECO:0000313" key="2">
    <source>
        <dbReference type="EMBL" id="CAB4615193.1"/>
    </source>
</evidence>
<gene>
    <name evidence="2" type="ORF">UFOPK1856_00645</name>
</gene>
<dbReference type="Pfam" id="PF00583">
    <property type="entry name" value="Acetyltransf_1"/>
    <property type="match status" value="1"/>
</dbReference>
<dbReference type="InterPro" id="IPR000182">
    <property type="entry name" value="GNAT_dom"/>
</dbReference>
<dbReference type="GO" id="GO:0016747">
    <property type="term" value="F:acyltransferase activity, transferring groups other than amino-acyl groups"/>
    <property type="evidence" value="ECO:0007669"/>
    <property type="project" value="InterPro"/>
</dbReference>
<dbReference type="InterPro" id="IPR016181">
    <property type="entry name" value="Acyl_CoA_acyltransferase"/>
</dbReference>
<dbReference type="EMBL" id="CAEZUV010000083">
    <property type="protein sequence ID" value="CAB4615193.1"/>
    <property type="molecule type" value="Genomic_DNA"/>
</dbReference>
<dbReference type="PANTHER" id="PTHR13170:SF16">
    <property type="entry name" value="PROTEIN O-GLCNACASE"/>
    <property type="match status" value="1"/>
</dbReference>
<evidence type="ECO:0000259" key="1">
    <source>
        <dbReference type="PROSITE" id="PS51186"/>
    </source>
</evidence>
<dbReference type="SUPFAM" id="SSF55729">
    <property type="entry name" value="Acyl-CoA N-acyltransferases (Nat)"/>
    <property type="match status" value="1"/>
</dbReference>
<name>A0A6J6HRJ8_9ZZZZ</name>
<dbReference type="PROSITE" id="PS51186">
    <property type="entry name" value="GNAT"/>
    <property type="match status" value="1"/>
</dbReference>
<feature type="domain" description="N-acetyltransferase" evidence="1">
    <location>
        <begin position="1"/>
        <end position="201"/>
    </location>
</feature>
<protein>
    <submittedName>
        <fullName evidence="2">Unannotated protein</fullName>
    </submittedName>
</protein>
<dbReference type="CDD" id="cd04301">
    <property type="entry name" value="NAT_SF"/>
    <property type="match status" value="1"/>
</dbReference>
<reference evidence="2" key="1">
    <citation type="submission" date="2020-05" db="EMBL/GenBank/DDBJ databases">
        <authorList>
            <person name="Chiriac C."/>
            <person name="Salcher M."/>
            <person name="Ghai R."/>
            <person name="Kavagutti S V."/>
        </authorList>
    </citation>
    <scope>NUCLEOTIDE SEQUENCE</scope>
</reference>
<proteinExistence type="predicted"/>
<organism evidence="2">
    <name type="scientific">freshwater metagenome</name>
    <dbReference type="NCBI Taxonomy" id="449393"/>
    <lineage>
        <taxon>unclassified sequences</taxon>
        <taxon>metagenomes</taxon>
        <taxon>ecological metagenomes</taxon>
    </lineage>
</organism>
<dbReference type="PANTHER" id="PTHR13170">
    <property type="entry name" value="O-GLCNACASE"/>
    <property type="match status" value="1"/>
</dbReference>
<dbReference type="Gene3D" id="3.40.630.30">
    <property type="match status" value="1"/>
</dbReference>
<accession>A0A6J6HRJ8</accession>
<dbReference type="InterPro" id="IPR051822">
    <property type="entry name" value="Glycosyl_Hydrolase_84"/>
</dbReference>